<dbReference type="InParanoid" id="A0A1C7NG16"/>
<dbReference type="InterPro" id="IPR050329">
    <property type="entry name" value="GLI_C2H2-zinc-finger"/>
</dbReference>
<dbReference type="OrthoDB" id="654211at2759"/>
<organism evidence="10 11">
    <name type="scientific">Choanephora cucurbitarum</name>
    <dbReference type="NCBI Taxonomy" id="101091"/>
    <lineage>
        <taxon>Eukaryota</taxon>
        <taxon>Fungi</taxon>
        <taxon>Fungi incertae sedis</taxon>
        <taxon>Mucoromycota</taxon>
        <taxon>Mucoromycotina</taxon>
        <taxon>Mucoromycetes</taxon>
        <taxon>Mucorales</taxon>
        <taxon>Mucorineae</taxon>
        <taxon>Choanephoraceae</taxon>
        <taxon>Choanephoroideae</taxon>
        <taxon>Choanephora</taxon>
    </lineage>
</organism>
<evidence type="ECO:0000313" key="10">
    <source>
        <dbReference type="EMBL" id="OBZ87910.1"/>
    </source>
</evidence>
<keyword evidence="6" id="KW-0862">Zinc</keyword>
<feature type="domain" description="C2H2-type" evidence="9">
    <location>
        <begin position="109"/>
        <end position="132"/>
    </location>
</feature>
<dbReference type="STRING" id="101091.A0A1C7NG16"/>
<dbReference type="FunFam" id="3.30.160.60:FF:000624">
    <property type="entry name" value="zinc finger protein 697"/>
    <property type="match status" value="1"/>
</dbReference>
<evidence type="ECO:0000256" key="8">
    <source>
        <dbReference type="PROSITE-ProRule" id="PRU00042"/>
    </source>
</evidence>
<feature type="domain" description="C2H2-type" evidence="9">
    <location>
        <begin position="49"/>
        <end position="78"/>
    </location>
</feature>
<comment type="similarity">
    <text evidence="2">Belongs to the krueppel C2H2-type zinc-finger protein family.</text>
</comment>
<protein>
    <recommendedName>
        <fullName evidence="9">C2H2-type domain-containing protein</fullName>
    </recommendedName>
</protein>
<dbReference type="InterPro" id="IPR036236">
    <property type="entry name" value="Znf_C2H2_sf"/>
</dbReference>
<dbReference type="FunFam" id="3.30.160.60:FF:001498">
    <property type="entry name" value="Zinc finger protein 404"/>
    <property type="match status" value="1"/>
</dbReference>
<dbReference type="PANTHER" id="PTHR19818:SF159">
    <property type="entry name" value="C2H2-TYPE DOMAIN-CONTAINING PROTEIN"/>
    <property type="match status" value="1"/>
</dbReference>
<evidence type="ECO:0000256" key="7">
    <source>
        <dbReference type="ARBA" id="ARBA00023242"/>
    </source>
</evidence>
<dbReference type="Pfam" id="PF00096">
    <property type="entry name" value="zf-C2H2"/>
    <property type="match status" value="4"/>
</dbReference>
<dbReference type="InterPro" id="IPR013087">
    <property type="entry name" value="Znf_C2H2_type"/>
</dbReference>
<evidence type="ECO:0000256" key="1">
    <source>
        <dbReference type="ARBA" id="ARBA00004123"/>
    </source>
</evidence>
<evidence type="ECO:0000256" key="6">
    <source>
        <dbReference type="ARBA" id="ARBA00022833"/>
    </source>
</evidence>
<name>A0A1C7NG16_9FUNG</name>
<keyword evidence="11" id="KW-1185">Reference proteome</keyword>
<evidence type="ECO:0000256" key="3">
    <source>
        <dbReference type="ARBA" id="ARBA00022723"/>
    </source>
</evidence>
<keyword evidence="5 8" id="KW-0863">Zinc-finger</keyword>
<dbReference type="GO" id="GO:0000981">
    <property type="term" value="F:DNA-binding transcription factor activity, RNA polymerase II-specific"/>
    <property type="evidence" value="ECO:0007669"/>
    <property type="project" value="TreeGrafter"/>
</dbReference>
<accession>A0A1C7NG16</accession>
<dbReference type="GO" id="GO:0000978">
    <property type="term" value="F:RNA polymerase II cis-regulatory region sequence-specific DNA binding"/>
    <property type="evidence" value="ECO:0007669"/>
    <property type="project" value="TreeGrafter"/>
</dbReference>
<evidence type="ECO:0000259" key="9">
    <source>
        <dbReference type="PROSITE" id="PS50157"/>
    </source>
</evidence>
<dbReference type="Proteomes" id="UP000093000">
    <property type="component" value="Unassembled WGS sequence"/>
</dbReference>
<keyword evidence="4" id="KW-0677">Repeat</keyword>
<sequence>MDISFLLNTPSNEKDRPFVCYWDNACTKSFTRKSDLVRHKRIHTGERPYRCQWKDCNKQFIQRSALTVHLRTHTGERPHVCEFLNCQKSFSDSSSLARHRKTHSGKRPYICEKCDKCFTRNATLKRHQKQAHPIEIVSPFDATYPLTPPQESIQFVKKLNDGFSTFRSFKFEHYNITRNESSIVHLTPTACQNQGYEFRNFYV</sequence>
<evidence type="ECO:0000256" key="5">
    <source>
        <dbReference type="ARBA" id="ARBA00022771"/>
    </source>
</evidence>
<proteinExistence type="inferred from homology"/>
<feature type="domain" description="C2H2-type" evidence="9">
    <location>
        <begin position="18"/>
        <end position="48"/>
    </location>
</feature>
<dbReference type="Gene3D" id="3.30.160.60">
    <property type="entry name" value="Classic Zinc Finger"/>
    <property type="match status" value="4"/>
</dbReference>
<gene>
    <name evidence="10" type="ORF">A0J61_04041</name>
</gene>
<feature type="domain" description="C2H2-type" evidence="9">
    <location>
        <begin position="79"/>
        <end position="108"/>
    </location>
</feature>
<evidence type="ECO:0000256" key="2">
    <source>
        <dbReference type="ARBA" id="ARBA00006991"/>
    </source>
</evidence>
<dbReference type="GO" id="GO:0005634">
    <property type="term" value="C:nucleus"/>
    <property type="evidence" value="ECO:0007669"/>
    <property type="project" value="UniProtKB-SubCell"/>
</dbReference>
<keyword evidence="7" id="KW-0539">Nucleus</keyword>
<comment type="caution">
    <text evidence="10">The sequence shown here is derived from an EMBL/GenBank/DDBJ whole genome shotgun (WGS) entry which is preliminary data.</text>
</comment>
<dbReference type="SUPFAM" id="SSF57667">
    <property type="entry name" value="beta-beta-alpha zinc fingers"/>
    <property type="match status" value="2"/>
</dbReference>
<keyword evidence="3" id="KW-0479">Metal-binding</keyword>
<dbReference type="GO" id="GO:0008270">
    <property type="term" value="F:zinc ion binding"/>
    <property type="evidence" value="ECO:0007669"/>
    <property type="project" value="UniProtKB-KW"/>
</dbReference>
<comment type="subcellular location">
    <subcellularLocation>
        <location evidence="1">Nucleus</location>
    </subcellularLocation>
</comment>
<dbReference type="GO" id="GO:0045944">
    <property type="term" value="P:positive regulation of transcription by RNA polymerase II"/>
    <property type="evidence" value="ECO:0007669"/>
    <property type="project" value="UniProtKB-ARBA"/>
</dbReference>
<evidence type="ECO:0000313" key="11">
    <source>
        <dbReference type="Proteomes" id="UP000093000"/>
    </source>
</evidence>
<dbReference type="FunFam" id="3.30.160.60:FF:002343">
    <property type="entry name" value="Zinc finger protein 33A"/>
    <property type="match status" value="1"/>
</dbReference>
<dbReference type="PANTHER" id="PTHR19818">
    <property type="entry name" value="ZINC FINGER PROTEIN ZIC AND GLI"/>
    <property type="match status" value="1"/>
</dbReference>
<dbReference type="PROSITE" id="PS50157">
    <property type="entry name" value="ZINC_FINGER_C2H2_2"/>
    <property type="match status" value="4"/>
</dbReference>
<dbReference type="FunFam" id="3.30.160.60:FF:000125">
    <property type="entry name" value="Putative zinc finger protein 143"/>
    <property type="match status" value="1"/>
</dbReference>
<reference evidence="10 11" key="1">
    <citation type="submission" date="2016-03" db="EMBL/GenBank/DDBJ databases">
        <title>Choanephora cucurbitarum.</title>
        <authorList>
            <person name="Min B."/>
            <person name="Park H."/>
            <person name="Park J.-H."/>
            <person name="Shin H.-D."/>
            <person name="Choi I.-G."/>
        </authorList>
    </citation>
    <scope>NUCLEOTIDE SEQUENCE [LARGE SCALE GENOMIC DNA]</scope>
    <source>
        <strain evidence="10 11">KUS-F28377</strain>
    </source>
</reference>
<dbReference type="SMART" id="SM00355">
    <property type="entry name" value="ZnF_C2H2"/>
    <property type="match status" value="4"/>
</dbReference>
<dbReference type="PROSITE" id="PS00028">
    <property type="entry name" value="ZINC_FINGER_C2H2_1"/>
    <property type="match status" value="3"/>
</dbReference>
<evidence type="ECO:0000256" key="4">
    <source>
        <dbReference type="ARBA" id="ARBA00022737"/>
    </source>
</evidence>
<dbReference type="AlphaFoldDB" id="A0A1C7NG16"/>
<dbReference type="EMBL" id="LUGH01000189">
    <property type="protein sequence ID" value="OBZ87910.1"/>
    <property type="molecule type" value="Genomic_DNA"/>
</dbReference>